<evidence type="ECO:0000259" key="2">
    <source>
        <dbReference type="Pfam" id="PF04366"/>
    </source>
</evidence>
<dbReference type="Pfam" id="PF04366">
    <property type="entry name" value="Ysc84"/>
    <property type="match status" value="1"/>
</dbReference>
<evidence type="ECO:0000313" key="3">
    <source>
        <dbReference type="EMBL" id="MXN16392.1"/>
    </source>
</evidence>
<keyword evidence="4" id="KW-1185">Reference proteome</keyword>
<dbReference type="EMBL" id="WUMU01000001">
    <property type="protein sequence ID" value="MXN16392.1"/>
    <property type="molecule type" value="Genomic_DNA"/>
</dbReference>
<feature type="signal peptide" evidence="1">
    <location>
        <begin position="1"/>
        <end position="26"/>
    </location>
</feature>
<feature type="domain" description="Ysc84 actin-binding" evidence="2">
    <location>
        <begin position="105"/>
        <end position="186"/>
    </location>
</feature>
<protein>
    <submittedName>
        <fullName evidence="3">Twin-arginine translocation pathway signal</fullName>
    </submittedName>
</protein>
<dbReference type="RefSeq" id="WP_160890933.1">
    <property type="nucleotide sequence ID" value="NZ_WUMU01000001.1"/>
</dbReference>
<name>A0A6L7FY84_9RHOB</name>
<feature type="chain" id="PRO_5026970573" evidence="1">
    <location>
        <begin position="27"/>
        <end position="191"/>
    </location>
</feature>
<dbReference type="Proteomes" id="UP000477911">
    <property type="component" value="Unassembled WGS sequence"/>
</dbReference>
<gene>
    <name evidence="3" type="ORF">GR170_00985</name>
</gene>
<keyword evidence="1" id="KW-0732">Signal</keyword>
<dbReference type="AlphaFoldDB" id="A0A6L7FY84"/>
<evidence type="ECO:0000313" key="4">
    <source>
        <dbReference type="Proteomes" id="UP000477911"/>
    </source>
</evidence>
<dbReference type="InterPro" id="IPR007461">
    <property type="entry name" value="Ysc84_actin-binding"/>
</dbReference>
<sequence length="191" mass="19749">MSDQSPNRLSRRGFTLAALASLPALAACAGGVGSNGGAEIDARVDATLQQMYSEYPATRELSQKAAGMLVMPLITEAGLGIGGGYGRGALRVGGATVDYYAATRANIGLQIGAQQYAHVLFFMTDAALAEFRRSDGWAASADATLVFSNQGQTIRADTTTSLSPVIAVIFGQAGLKVGATVEGLKYSRILP</sequence>
<comment type="caution">
    <text evidence="3">The sequence shown here is derived from an EMBL/GenBank/DDBJ whole genome shotgun (WGS) entry which is preliminary data.</text>
</comment>
<proteinExistence type="predicted"/>
<reference evidence="3 4" key="1">
    <citation type="submission" date="2019-12" db="EMBL/GenBank/DDBJ databases">
        <authorList>
            <person name="Li M."/>
        </authorList>
    </citation>
    <scope>NUCLEOTIDE SEQUENCE [LARGE SCALE GENOMIC DNA]</scope>
    <source>
        <strain evidence="3 4">GBMRC 2024</strain>
    </source>
</reference>
<evidence type="ECO:0000256" key="1">
    <source>
        <dbReference type="SAM" id="SignalP"/>
    </source>
</evidence>
<accession>A0A6L7FY84</accession>
<organism evidence="3 4">
    <name type="scientific">Pseudooceanicola albus</name>
    <dbReference type="NCBI Taxonomy" id="2692189"/>
    <lineage>
        <taxon>Bacteria</taxon>
        <taxon>Pseudomonadati</taxon>
        <taxon>Pseudomonadota</taxon>
        <taxon>Alphaproteobacteria</taxon>
        <taxon>Rhodobacterales</taxon>
        <taxon>Paracoccaceae</taxon>
        <taxon>Pseudooceanicola</taxon>
    </lineage>
</organism>